<evidence type="ECO:0000259" key="3">
    <source>
        <dbReference type="Pfam" id="PF03816"/>
    </source>
</evidence>
<dbReference type="PANTHER" id="PTHR33392">
    <property type="entry name" value="POLYISOPRENYL-TEICHOIC ACID--PEPTIDOGLYCAN TEICHOIC ACID TRANSFERASE TAGU"/>
    <property type="match status" value="1"/>
</dbReference>
<dbReference type="Proteomes" id="UP001059836">
    <property type="component" value="Chromosome"/>
</dbReference>
<feature type="compositionally biased region" description="Low complexity" evidence="2">
    <location>
        <begin position="207"/>
        <end position="234"/>
    </location>
</feature>
<feature type="compositionally biased region" description="Basic and acidic residues" evidence="2">
    <location>
        <begin position="40"/>
        <end position="64"/>
    </location>
</feature>
<dbReference type="Pfam" id="PF13399">
    <property type="entry name" value="LytR_C"/>
    <property type="match status" value="1"/>
</dbReference>
<name>A0ABX6IPP4_9ACTN</name>
<comment type="similarity">
    <text evidence="1">Belongs to the LytR/CpsA/Psr (LCP) family.</text>
</comment>
<feature type="region of interest" description="Disordered" evidence="2">
    <location>
        <begin position="207"/>
        <end position="256"/>
    </location>
</feature>
<dbReference type="InterPro" id="IPR027381">
    <property type="entry name" value="LytR/CpsA/Psr_C"/>
</dbReference>
<dbReference type="EMBL" id="CP045809">
    <property type="protein sequence ID" value="QHN37349.1"/>
    <property type="molecule type" value="Genomic_DNA"/>
</dbReference>
<reference evidence="5" key="1">
    <citation type="journal article" date="2021" name="Nat. Microbiol.">
        <title>Cocultivation of an ultrasmall environmental parasitic bacterium with lytic ability against bacteria associated with wastewater foams.</title>
        <authorList>
            <person name="Batinovic S."/>
            <person name="Rose J.J.A."/>
            <person name="Ratcliffe J."/>
            <person name="Seviour R.J."/>
            <person name="Petrovski S."/>
        </authorList>
    </citation>
    <scope>NUCLEOTIDE SEQUENCE</scope>
    <source>
        <strain evidence="5">CON9</strain>
    </source>
</reference>
<feature type="region of interest" description="Disordered" evidence="2">
    <location>
        <begin position="1"/>
        <end position="195"/>
    </location>
</feature>
<dbReference type="InterPro" id="IPR050922">
    <property type="entry name" value="LytR/CpsA/Psr_CW_biosynth"/>
</dbReference>
<dbReference type="Gene3D" id="3.30.70.2390">
    <property type="match status" value="1"/>
</dbReference>
<feature type="domain" description="Cell envelope-related transcriptional attenuator" evidence="3">
    <location>
        <begin position="373"/>
        <end position="537"/>
    </location>
</feature>
<gene>
    <name evidence="5" type="ORF">GII31_04870</name>
</gene>
<evidence type="ECO:0000256" key="2">
    <source>
        <dbReference type="SAM" id="MobiDB-lite"/>
    </source>
</evidence>
<feature type="domain" description="LytR/CpsA/Psr regulator C-terminal" evidence="4">
    <location>
        <begin position="678"/>
        <end position="761"/>
    </location>
</feature>
<proteinExistence type="inferred from homology"/>
<organism evidence="5 6">
    <name type="scientific">Gordonia pseudamarae</name>
    <dbReference type="NCBI Taxonomy" id="2831662"/>
    <lineage>
        <taxon>Bacteria</taxon>
        <taxon>Bacillati</taxon>
        <taxon>Actinomycetota</taxon>
        <taxon>Actinomycetes</taxon>
        <taxon>Mycobacteriales</taxon>
        <taxon>Gordoniaceae</taxon>
        <taxon>Gordonia</taxon>
    </lineage>
</organism>
<dbReference type="Gene3D" id="3.40.630.190">
    <property type="entry name" value="LCP protein"/>
    <property type="match status" value="1"/>
</dbReference>
<dbReference type="InterPro" id="IPR004474">
    <property type="entry name" value="LytR_CpsA_psr"/>
</dbReference>
<evidence type="ECO:0000313" key="6">
    <source>
        <dbReference type="Proteomes" id="UP001059836"/>
    </source>
</evidence>
<evidence type="ECO:0000259" key="4">
    <source>
        <dbReference type="Pfam" id="PF13399"/>
    </source>
</evidence>
<feature type="compositionally biased region" description="Low complexity" evidence="2">
    <location>
        <begin position="645"/>
        <end position="667"/>
    </location>
</feature>
<dbReference type="NCBIfam" id="TIGR00350">
    <property type="entry name" value="lytR_cpsA_psr"/>
    <property type="match status" value="1"/>
</dbReference>
<evidence type="ECO:0000313" key="5">
    <source>
        <dbReference type="EMBL" id="QHN37349.1"/>
    </source>
</evidence>
<dbReference type="PANTHER" id="PTHR33392:SF6">
    <property type="entry name" value="POLYISOPRENYL-TEICHOIC ACID--PEPTIDOGLYCAN TEICHOIC ACID TRANSFERASE TAGU"/>
    <property type="match status" value="1"/>
</dbReference>
<protein>
    <submittedName>
        <fullName evidence="5">LytR family transcriptional regulator</fullName>
    </submittedName>
</protein>
<feature type="compositionally biased region" description="Basic and acidic residues" evidence="2">
    <location>
        <begin position="627"/>
        <end position="644"/>
    </location>
</feature>
<dbReference type="Pfam" id="PF03816">
    <property type="entry name" value="LytR_cpsA_psr"/>
    <property type="match status" value="1"/>
</dbReference>
<sequence>MTVRELLEEMNAEGAAFDDAGQPEPDESPTIAHRFGSLFRGDRDGGDRPASEGAPDHRPPADRGRRGRPPIREVPAPRPGGRGRQEPGRPPVGGNPAPHTPAHQTPGRQIPGGQHASGPQTSGAHSRPTDVPPPGLDVTQRIPTVGDHADVDLSEQATRQRAIAESRGQEPAPSDTAFDPGGIPTVPPVRSGQDDAPTEIIPVVRAAAGAPETTTPADETDADAASPAAPAEATSDADADDEPTPSAGSRLKARALPLQRTPDLVAASTRVAAARGKAARRRALVHDATITGRILVSVACVLALVGTGFVWGYIQSVDGKWRSIEALDSGDGNIRNKEAQHGDETYLIVGTDTRGGTNSTVGAGSAEDVEGARSDTVILVSVPADRDRVVAVSFPRDLQVDRPDCASWDNDNGAYDYDNVLPAAEAVKLNSVYAEGGPKCLVQVLTAMSGLNINHFIAMDFDGFEKVVRAIGGVEVCSTVPLYDYELGWILRKKGPKKLNGRYALNYVRARKIETEGNGDYGRIKRQQLFMSSLLRSTLSGNVLSNPGKLNGIVNTFIKHSFVDGVDTKSLITLAESMQGMDAGRVSFLTIPTSGTSTDGSNNEIPRVDDVDAIFNAIIDDDPLPGETKKTTDTDEKKSDEKKNTSTSTSAPATSSTTTTTSAAPKTVSATALDPSLVTVRVLNGTGSPGVAASAADLLAPLGFIIPGIADASEQRDDTVVRYGAGEKDAAATVAAMFPGATIQSDRNVKSGVEVILGHNYAETIEEQPAAGSALRVGQLSPYRGSSLPNDLTVTNAGDTTCS</sequence>
<keyword evidence="6" id="KW-1185">Reference proteome</keyword>
<evidence type="ECO:0000256" key="1">
    <source>
        <dbReference type="ARBA" id="ARBA00006068"/>
    </source>
</evidence>
<feature type="region of interest" description="Disordered" evidence="2">
    <location>
        <begin position="620"/>
        <end position="667"/>
    </location>
</feature>
<accession>A0ABX6IPP4</accession>